<protein>
    <submittedName>
        <fullName evidence="3">Uncharacterized protein</fullName>
    </submittedName>
</protein>
<evidence type="ECO:0000256" key="1">
    <source>
        <dbReference type="SAM" id="Phobius"/>
    </source>
</evidence>
<evidence type="ECO:0000313" key="2">
    <source>
        <dbReference type="EMBL" id="CDH53667.1"/>
    </source>
</evidence>
<feature type="transmembrane region" description="Helical" evidence="1">
    <location>
        <begin position="47"/>
        <end position="65"/>
    </location>
</feature>
<gene>
    <name evidence="2" type="ORF">LCOR_05000.1</name>
    <name evidence="3" type="ORF">LCOR_11589.1</name>
</gene>
<keyword evidence="1" id="KW-0812">Transmembrane</keyword>
<keyword evidence="4" id="KW-1185">Reference proteome</keyword>
<evidence type="ECO:0000313" key="4">
    <source>
        <dbReference type="Proteomes" id="UP000027586"/>
    </source>
</evidence>
<organism evidence="3 4">
    <name type="scientific">Lichtheimia corymbifera JMRC:FSU:9682</name>
    <dbReference type="NCBI Taxonomy" id="1263082"/>
    <lineage>
        <taxon>Eukaryota</taxon>
        <taxon>Fungi</taxon>
        <taxon>Fungi incertae sedis</taxon>
        <taxon>Mucoromycota</taxon>
        <taxon>Mucoromycotina</taxon>
        <taxon>Mucoromycetes</taxon>
        <taxon>Mucorales</taxon>
        <taxon>Lichtheimiaceae</taxon>
        <taxon>Lichtheimia</taxon>
    </lineage>
</organism>
<keyword evidence="1" id="KW-0472">Membrane</keyword>
<proteinExistence type="predicted"/>
<reference evidence="3 4" key="1">
    <citation type="submission" date="2013-08" db="EMBL/GenBank/DDBJ databases">
        <title>Gene expansion shapes genome architecture in the human pathogen Lichtheimia corymbifera: an evolutionary genomics analysis in the ancient terrestrial Mucorales (Mucoromycotina).</title>
        <authorList>
            <person name="Schwartze V.U."/>
            <person name="Winter S."/>
            <person name="Shelest E."/>
            <person name="Marcet-Houben M."/>
            <person name="Horn F."/>
            <person name="Wehner S."/>
            <person name="Hoffmann K."/>
            <person name="Riege K."/>
            <person name="Sammeth M."/>
            <person name="Nowrousian M."/>
            <person name="Valiante V."/>
            <person name="Linde J."/>
            <person name="Jacobsen I.D."/>
            <person name="Marz M."/>
            <person name="Brakhage A.A."/>
            <person name="Gabaldon T."/>
            <person name="Bocker S."/>
            <person name="Voigt K."/>
        </authorList>
    </citation>
    <scope>NUCLEOTIDE SEQUENCE [LARGE SCALE GENOMIC DNA]</scope>
    <source>
        <strain evidence="3">FSU 9682</strain>
        <strain evidence="4">JMRC:FSU:9682</strain>
    </source>
</reference>
<dbReference type="AlphaFoldDB" id="A0A068SHN1"/>
<sequence length="128" mass="15022">MEDQECDRPTAGWNREHISSNRMAIFNQHIGFDGWMESSAVMRYPGMLLWLLGVSCAATITWIRLRMTMDWMRLTKWIIFWRKVLYSHGSYWNTQVNACSICFTIMDEDVYGGSNQEYNGTFIPVDSM</sequence>
<accession>A0A068SHN1</accession>
<dbReference type="Proteomes" id="UP000027586">
    <property type="component" value="Unassembled WGS sequence"/>
</dbReference>
<comment type="caution">
    <text evidence="3">The sequence shown here is derived from an EMBL/GenBank/DDBJ whole genome shotgun (WGS) entry which is preliminary data.</text>
</comment>
<name>A0A068SHN1_9FUNG</name>
<evidence type="ECO:0000313" key="3">
    <source>
        <dbReference type="EMBL" id="CDH60811.1"/>
    </source>
</evidence>
<dbReference type="EMBL" id="CBTN010000019">
    <property type="protein sequence ID" value="CDH53667.1"/>
    <property type="molecule type" value="Genomic_DNA"/>
</dbReference>
<dbReference type="EMBL" id="CBTN010000109">
    <property type="protein sequence ID" value="CDH60811.1"/>
    <property type="molecule type" value="Genomic_DNA"/>
</dbReference>
<keyword evidence="1" id="KW-1133">Transmembrane helix</keyword>
<dbReference type="VEuPathDB" id="FungiDB:LCOR_05000.1"/>
<dbReference type="VEuPathDB" id="FungiDB:LCOR_11589.1"/>